<dbReference type="EMBL" id="WRPP01000001">
    <property type="protein sequence ID" value="MVU77283.1"/>
    <property type="molecule type" value="Genomic_DNA"/>
</dbReference>
<name>A0A7K1USF6_9NOCA</name>
<dbReference type="InterPro" id="IPR009430">
    <property type="entry name" value="GvpL/GvpF"/>
</dbReference>
<comment type="similarity">
    <text evidence="3">Belongs to the gas vesicle GvpF/GvpL family.</text>
</comment>
<keyword evidence="1" id="KW-0304">Gas vesicle</keyword>
<dbReference type="PANTHER" id="PTHR36852:SF1">
    <property type="entry name" value="PROTEIN GVPL 2"/>
    <property type="match status" value="1"/>
</dbReference>
<gene>
    <name evidence="4" type="ORF">GPX89_08495</name>
</gene>
<comment type="subcellular location">
    <subcellularLocation>
        <location evidence="2">Gas vesicle</location>
    </subcellularLocation>
</comment>
<protein>
    <submittedName>
        <fullName evidence="4">Gas vesicle protein GvpFL</fullName>
    </submittedName>
</protein>
<evidence type="ECO:0000313" key="5">
    <source>
        <dbReference type="Proteomes" id="UP000466794"/>
    </source>
</evidence>
<evidence type="ECO:0000313" key="4">
    <source>
        <dbReference type="EMBL" id="MVU77283.1"/>
    </source>
</evidence>
<dbReference type="GO" id="GO:0031411">
    <property type="term" value="C:gas vesicle"/>
    <property type="evidence" value="ECO:0007669"/>
    <property type="project" value="UniProtKB-SubCell"/>
</dbReference>
<keyword evidence="5" id="KW-1185">Reference proteome</keyword>
<dbReference type="Pfam" id="PF06386">
    <property type="entry name" value="GvpL_GvpF"/>
    <property type="match status" value="1"/>
</dbReference>
<evidence type="ECO:0000256" key="1">
    <source>
        <dbReference type="ARBA" id="ARBA00022987"/>
    </source>
</evidence>
<accession>A0A7K1USF6</accession>
<dbReference type="GO" id="GO:0031412">
    <property type="term" value="P:gas vesicle organization"/>
    <property type="evidence" value="ECO:0007669"/>
    <property type="project" value="InterPro"/>
</dbReference>
<dbReference type="RefSeq" id="WP_157386648.1">
    <property type="nucleotide sequence ID" value="NZ_WRPP01000001.1"/>
</dbReference>
<organism evidence="4 5">
    <name type="scientific">Nocardia terrae</name>
    <dbReference type="NCBI Taxonomy" id="2675851"/>
    <lineage>
        <taxon>Bacteria</taxon>
        <taxon>Bacillati</taxon>
        <taxon>Actinomycetota</taxon>
        <taxon>Actinomycetes</taxon>
        <taxon>Mycobacteriales</taxon>
        <taxon>Nocardiaceae</taxon>
        <taxon>Nocardia</taxon>
    </lineage>
</organism>
<sequence>MSTGSPSDTGRTQSNSNTALLIYGIVPADAKPKGQGVGRSPTPIRTVPHGRIAALVSEVSLDESLDRAEDLQGYSRVVDELVNEMPVIPIRFGAALEDEAAVSSGLLEPNERKFESALDELAGLAEYLVIGQYIEEAVLREILQEDQQAAALSEALRTAPADASRDLSLALGETVNADLEYKRQADATIMVNALQELTDELVLRPPTHEQEVAAIAALIPTGKQDDLMRIGDQLSKQWSNRVDLRIVGPLAAWDFMTIEATDSP</sequence>
<reference evidence="4 5" key="1">
    <citation type="submission" date="2019-12" db="EMBL/GenBank/DDBJ databases">
        <title>Nocardia sp. nov. ET3-3 isolated from soil.</title>
        <authorList>
            <person name="Kanchanasin P."/>
            <person name="Tanasupawat S."/>
            <person name="Yuki M."/>
            <person name="Kudo T."/>
        </authorList>
    </citation>
    <scope>NUCLEOTIDE SEQUENCE [LARGE SCALE GENOMIC DNA]</scope>
    <source>
        <strain evidence="4 5">ET3-3</strain>
    </source>
</reference>
<dbReference type="PANTHER" id="PTHR36852">
    <property type="entry name" value="PROTEIN GVPL 2"/>
    <property type="match status" value="1"/>
</dbReference>
<comment type="caution">
    <text evidence="4">The sequence shown here is derived from an EMBL/GenBank/DDBJ whole genome shotgun (WGS) entry which is preliminary data.</text>
</comment>
<evidence type="ECO:0000256" key="2">
    <source>
        <dbReference type="ARBA" id="ARBA00035108"/>
    </source>
</evidence>
<dbReference type="Proteomes" id="UP000466794">
    <property type="component" value="Unassembled WGS sequence"/>
</dbReference>
<dbReference type="AlphaFoldDB" id="A0A7K1USF6"/>
<proteinExistence type="inferred from homology"/>
<evidence type="ECO:0000256" key="3">
    <source>
        <dbReference type="ARBA" id="ARBA00035643"/>
    </source>
</evidence>